<evidence type="ECO:0000313" key="2">
    <source>
        <dbReference type="EMBL" id="EME86497.1"/>
    </source>
</evidence>
<dbReference type="GeneID" id="19342089"/>
<sequence length="256" mass="28227">MPPKDLPRRSSRRSATDQNASPAGITKRSSAPSPSPKARAKQIISLVERRLVNPKDGPADRRLMQHAETLLRMVPAKGDTGEHYWQKQILTRIRAALTGEPITIEGWIKHICCGILSDTGGESLPRLLDCDADEVAKFILDSVVKPYALKWHLFDKVSVAAACVVTADQLLGGGSTTEFVAWIIAGFDRIEEMDQQKAYNERCGRAQRIVGDIHRSKTMVDSAMQAKGGWTEVFLQAIEERVVGPRSSIHAACLYP</sequence>
<dbReference type="VEuPathDB" id="FungiDB:MYCFIDRAFT_83686"/>
<dbReference type="RefSeq" id="XP_007922894.1">
    <property type="nucleotide sequence ID" value="XM_007924703.1"/>
</dbReference>
<dbReference type="AlphaFoldDB" id="M3BB11"/>
<keyword evidence="3" id="KW-1185">Reference proteome</keyword>
<evidence type="ECO:0000256" key="1">
    <source>
        <dbReference type="SAM" id="MobiDB-lite"/>
    </source>
</evidence>
<name>M3BB11_PSEFD</name>
<reference evidence="2 3" key="1">
    <citation type="journal article" date="2012" name="PLoS Pathog.">
        <title>Diverse lifestyles and strategies of plant pathogenesis encoded in the genomes of eighteen Dothideomycetes fungi.</title>
        <authorList>
            <person name="Ohm R.A."/>
            <person name="Feau N."/>
            <person name="Henrissat B."/>
            <person name="Schoch C.L."/>
            <person name="Horwitz B.A."/>
            <person name="Barry K.W."/>
            <person name="Condon B.J."/>
            <person name="Copeland A.C."/>
            <person name="Dhillon B."/>
            <person name="Glaser F."/>
            <person name="Hesse C.N."/>
            <person name="Kosti I."/>
            <person name="LaButti K."/>
            <person name="Lindquist E.A."/>
            <person name="Lucas S."/>
            <person name="Salamov A.A."/>
            <person name="Bradshaw R.E."/>
            <person name="Ciuffetti L."/>
            <person name="Hamelin R.C."/>
            <person name="Kema G.H.J."/>
            <person name="Lawrence C."/>
            <person name="Scott J.A."/>
            <person name="Spatafora J.W."/>
            <person name="Turgeon B.G."/>
            <person name="de Wit P.J.G.M."/>
            <person name="Zhong S."/>
            <person name="Goodwin S.B."/>
            <person name="Grigoriev I.V."/>
        </authorList>
    </citation>
    <scope>NUCLEOTIDE SEQUENCE [LARGE SCALE GENOMIC DNA]</scope>
    <source>
        <strain evidence="2 3">CIRAD86</strain>
    </source>
</reference>
<dbReference type="EMBL" id="KB446556">
    <property type="protein sequence ID" value="EME86497.1"/>
    <property type="molecule type" value="Genomic_DNA"/>
</dbReference>
<feature type="region of interest" description="Disordered" evidence="1">
    <location>
        <begin position="1"/>
        <end position="40"/>
    </location>
</feature>
<dbReference type="HOGENOM" id="CLU_1086347_0_0_1"/>
<gene>
    <name evidence="2" type="ORF">MYCFIDRAFT_83686</name>
</gene>
<accession>M3BB11</accession>
<dbReference type="KEGG" id="pfj:MYCFIDRAFT_83686"/>
<organism evidence="2 3">
    <name type="scientific">Pseudocercospora fijiensis (strain CIRAD86)</name>
    <name type="common">Black leaf streak disease fungus</name>
    <name type="synonym">Mycosphaerella fijiensis</name>
    <dbReference type="NCBI Taxonomy" id="383855"/>
    <lineage>
        <taxon>Eukaryota</taxon>
        <taxon>Fungi</taxon>
        <taxon>Dikarya</taxon>
        <taxon>Ascomycota</taxon>
        <taxon>Pezizomycotina</taxon>
        <taxon>Dothideomycetes</taxon>
        <taxon>Dothideomycetidae</taxon>
        <taxon>Mycosphaerellales</taxon>
        <taxon>Mycosphaerellaceae</taxon>
        <taxon>Pseudocercospora</taxon>
    </lineage>
</organism>
<protein>
    <submittedName>
        <fullName evidence="2">Uncharacterized protein</fullName>
    </submittedName>
</protein>
<dbReference type="Proteomes" id="UP000016932">
    <property type="component" value="Unassembled WGS sequence"/>
</dbReference>
<proteinExistence type="predicted"/>
<evidence type="ECO:0000313" key="3">
    <source>
        <dbReference type="Proteomes" id="UP000016932"/>
    </source>
</evidence>